<dbReference type="PROSITE" id="PS50902">
    <property type="entry name" value="FLAVODOXIN_LIKE"/>
    <property type="match status" value="1"/>
</dbReference>
<dbReference type="InterPro" id="IPR001226">
    <property type="entry name" value="Flavodoxin_CS"/>
</dbReference>
<dbReference type="InterPro" id="IPR016440">
    <property type="entry name" value="Rubredoxin-O_OxRdtase"/>
</dbReference>
<dbReference type="KEGG" id="mgj:MGM1_5040"/>
<dbReference type="SMART" id="SM00849">
    <property type="entry name" value="Lactamase_B"/>
    <property type="match status" value="1"/>
</dbReference>
<evidence type="ECO:0000256" key="5">
    <source>
        <dbReference type="ARBA" id="ARBA00023004"/>
    </source>
</evidence>
<proteinExistence type="inferred from homology"/>
<dbReference type="GO" id="GO:0009055">
    <property type="term" value="F:electron transfer activity"/>
    <property type="evidence" value="ECO:0007669"/>
    <property type="project" value="InterPro"/>
</dbReference>
<dbReference type="Gene3D" id="3.40.50.360">
    <property type="match status" value="1"/>
</dbReference>
<dbReference type="InterPro" id="IPR045761">
    <property type="entry name" value="ODP_dom"/>
</dbReference>
<name>A0A097STE9_9BACT</name>
<sequence length="392" mass="44535">MFKVKNNIYSVGVLNPNLRIFDIVMCTEFGTTYNSYLIKDPKGNVLIDTAHRTFNKEFFDHVKEVCRTNEIKYLIVNHCEPDHSGSIRDLIQTNPNIEIYCSQASKKFLEGITNLNNLKIHVVKDKETLKLAKHTLQFEIAPFLHWPDSMFTYVVEEKVVFTCDFLGSHYCEPQMIDSKITYPDSYFKALKYYYDAIFGPFKPWVKAGLKKLKALDIEYACTSHGPILTKKGLYPKILDLYEEWSEPNAKSNIVPIFYVSAYGCTTKIAESIAKGIKQAGYTPKLYDVIYHSAEELSAALNTCDMFCVGSPTLNRNALPPIWILLAGIDAINMRKKKAFVFGSYGWSGEAVDLISSYLNKLEIATPAMMKMNFVPTEKDLEAATKLAVEFAK</sequence>
<dbReference type="Pfam" id="PF00258">
    <property type="entry name" value="Flavodoxin_1"/>
    <property type="match status" value="1"/>
</dbReference>
<dbReference type="InterPro" id="IPR001279">
    <property type="entry name" value="Metallo-B-lactamas"/>
</dbReference>
<evidence type="ECO:0000256" key="4">
    <source>
        <dbReference type="ARBA" id="ARBA00022982"/>
    </source>
</evidence>
<dbReference type="GO" id="GO:0016491">
    <property type="term" value="F:oxidoreductase activity"/>
    <property type="evidence" value="ECO:0007669"/>
    <property type="project" value="InterPro"/>
</dbReference>
<comment type="cofactor">
    <cofactor evidence="1">
        <name>Fe cation</name>
        <dbReference type="ChEBI" id="CHEBI:24875"/>
    </cofactor>
</comment>
<dbReference type="InterPro" id="IPR051285">
    <property type="entry name" value="NADH_oxidoreductase_modular"/>
</dbReference>
<evidence type="ECO:0000259" key="6">
    <source>
        <dbReference type="PROSITE" id="PS50902"/>
    </source>
</evidence>
<dbReference type="AlphaFoldDB" id="A0A097STE9"/>
<dbReference type="CDD" id="cd07709">
    <property type="entry name" value="flavodiiron_proteins_MBL-fold"/>
    <property type="match status" value="1"/>
</dbReference>
<evidence type="ECO:0000313" key="7">
    <source>
        <dbReference type="EMBL" id="AIV03865.1"/>
    </source>
</evidence>
<dbReference type="GO" id="GO:0010181">
    <property type="term" value="F:FMN binding"/>
    <property type="evidence" value="ECO:0007669"/>
    <property type="project" value="InterPro"/>
</dbReference>
<dbReference type="PROSITE" id="PS00201">
    <property type="entry name" value="FLAVODOXIN"/>
    <property type="match status" value="1"/>
</dbReference>
<dbReference type="InterPro" id="IPR029039">
    <property type="entry name" value="Flavoprotein-like_sf"/>
</dbReference>
<dbReference type="HOGENOM" id="CLU_017490_2_1_14"/>
<dbReference type="Gene3D" id="3.60.15.10">
    <property type="entry name" value="Ribonuclease Z/Hydroxyacylglutathione hydrolase-like"/>
    <property type="match status" value="1"/>
</dbReference>
<gene>
    <name evidence="7" type="ORF">MGM1_5040</name>
</gene>
<reference evidence="7 8" key="1">
    <citation type="journal article" date="2014" name="PLoS ONE">
        <title>An emerging Mycoplasma associated with trichomoniasis, vaginal infection and disease.</title>
        <authorList>
            <consortium name="Vaginal Microbiome Consortium"/>
            <person name="Fettweis J.M."/>
            <person name="Serrano M.G."/>
            <person name="Huang B."/>
            <person name="Brooks J.P."/>
            <person name="Glascock A.L."/>
            <person name="Sheth N.U."/>
            <person name="Strauss J.F.III."/>
            <person name="Jefferson K.K."/>
            <person name="Buck G.A."/>
        </authorList>
    </citation>
    <scope>NUCLEOTIDE SEQUENCE [LARGE SCALE GENOMIC DNA]</scope>
    <source>
        <strain evidence="7 8">VCU_M1</strain>
    </source>
</reference>
<dbReference type="GO" id="GO:0046872">
    <property type="term" value="F:metal ion binding"/>
    <property type="evidence" value="ECO:0007669"/>
    <property type="project" value="InterPro"/>
</dbReference>
<feature type="domain" description="Flavodoxin-like" evidence="6">
    <location>
        <begin position="254"/>
        <end position="391"/>
    </location>
</feature>
<dbReference type="PANTHER" id="PTHR32145:SF11">
    <property type="entry name" value="DIFLAVIN FLAVOPROTEIN A 2-RELATED"/>
    <property type="match status" value="1"/>
</dbReference>
<dbReference type="InterPro" id="IPR008254">
    <property type="entry name" value="Flavodoxin/NO_synth"/>
</dbReference>
<protein>
    <submittedName>
        <fullName evidence="7">Metallo-beta-lactamase family flavodoxin</fullName>
    </submittedName>
</protein>
<keyword evidence="4" id="KW-0249">Electron transport</keyword>
<dbReference type="Proteomes" id="UP000030066">
    <property type="component" value="Chromosome"/>
</dbReference>
<dbReference type="SUPFAM" id="SSF56281">
    <property type="entry name" value="Metallo-hydrolase/oxidoreductase"/>
    <property type="match status" value="1"/>
</dbReference>
<keyword evidence="5" id="KW-0408">Iron</keyword>
<dbReference type="PIRSF" id="PIRSF005243">
    <property type="entry name" value="ROO"/>
    <property type="match status" value="1"/>
</dbReference>
<dbReference type="STRING" id="1318617.MGM1_5040"/>
<organism evidence="7 8">
    <name type="scientific">Candidatus Malacoplasma girerdii</name>
    <dbReference type="NCBI Taxonomy" id="1318617"/>
    <lineage>
        <taxon>Bacteria</taxon>
        <taxon>Bacillati</taxon>
        <taxon>Mycoplasmatota</taxon>
        <taxon>Mycoplasmoidales</taxon>
        <taxon>Mycoplasmoidaceae</taxon>
        <taxon>Malacoplasma</taxon>
    </lineage>
</organism>
<dbReference type="Pfam" id="PF19583">
    <property type="entry name" value="ODP"/>
    <property type="match status" value="1"/>
</dbReference>
<dbReference type="PANTHER" id="PTHR32145">
    <property type="entry name" value="DIFLAVIN FLAVOPROTEIN A 2-RELATED"/>
    <property type="match status" value="1"/>
</dbReference>
<evidence type="ECO:0000256" key="1">
    <source>
        <dbReference type="ARBA" id="ARBA00001962"/>
    </source>
</evidence>
<accession>A0A097STE9</accession>
<dbReference type="EMBL" id="CP007711">
    <property type="protein sequence ID" value="AIV03865.1"/>
    <property type="molecule type" value="Genomic_DNA"/>
</dbReference>
<dbReference type="InterPro" id="IPR036866">
    <property type="entry name" value="RibonucZ/Hydroxyglut_hydro"/>
</dbReference>
<evidence type="ECO:0000256" key="3">
    <source>
        <dbReference type="ARBA" id="ARBA00022448"/>
    </source>
</evidence>
<dbReference type="SUPFAM" id="SSF52218">
    <property type="entry name" value="Flavoproteins"/>
    <property type="match status" value="1"/>
</dbReference>
<evidence type="ECO:0000313" key="8">
    <source>
        <dbReference type="Proteomes" id="UP000030066"/>
    </source>
</evidence>
<keyword evidence="3" id="KW-0813">Transport</keyword>
<comment type="similarity">
    <text evidence="2">In the N-terminal section; belongs to the zinc metallo-hydrolase group 3 family.</text>
</comment>
<keyword evidence="8" id="KW-1185">Reference proteome</keyword>
<evidence type="ECO:0000256" key="2">
    <source>
        <dbReference type="ARBA" id="ARBA00007121"/>
    </source>
</evidence>
<dbReference type="eggNOG" id="COG0426">
    <property type="taxonomic scope" value="Bacteria"/>
</dbReference>